<dbReference type="GeneID" id="301684091"/>
<evidence type="ECO:0000259" key="3">
    <source>
        <dbReference type="Pfam" id="PF00596"/>
    </source>
</evidence>
<reference evidence="4 5" key="1">
    <citation type="journal article" date="2019" name="J Genomics">
        <title>The Draft Genome of a Hydrogen-producing Cyanobacterium, Arthrospira platensis NIES-46.</title>
        <authorList>
            <person name="Suzuki S."/>
            <person name="Yamaguchi H."/>
            <person name="Kawachi M."/>
        </authorList>
    </citation>
    <scope>NUCLEOTIDE SEQUENCE [LARGE SCALE GENOMIC DNA]</scope>
    <source>
        <strain evidence="4 5">NIES-46</strain>
    </source>
</reference>
<sequence length="205" mass="22973">MTMIDEGVIKYQCNWIEAEPLASPVLAELMYWRDRLYSLGLIGVYDNGIGFGNISVRLGNSGEFIITGTQTGHLAHLTPQHYTLVSDFSWQENWITCRGPIQASSEALTHAAIYSHQPQIKAIAHVHNPQIWQQLMFKVPTTNPNVPYGTPQMAEEMFRLFAQENLADHQILVMGGHQDGFLSFGQNLTEAGEILLQSVNIYPTT</sequence>
<protein>
    <recommendedName>
        <fullName evidence="3">Class II aldolase/adducin N-terminal domain-containing protein</fullName>
    </recommendedName>
</protein>
<dbReference type="Proteomes" id="UP000326169">
    <property type="component" value="Unassembled WGS sequence"/>
</dbReference>
<dbReference type="InterPro" id="IPR001303">
    <property type="entry name" value="Aldolase_II/adducin_N"/>
</dbReference>
<keyword evidence="5" id="KW-1185">Reference proteome</keyword>
<dbReference type="SUPFAM" id="SSF53639">
    <property type="entry name" value="AraD/HMP-PK domain-like"/>
    <property type="match status" value="1"/>
</dbReference>
<feature type="domain" description="Class II aldolase/adducin N-terminal" evidence="3">
    <location>
        <begin position="50"/>
        <end position="191"/>
    </location>
</feature>
<evidence type="ECO:0000256" key="2">
    <source>
        <dbReference type="ARBA" id="ARBA00023239"/>
    </source>
</evidence>
<dbReference type="EMBL" id="BIMW01000125">
    <property type="protein sequence ID" value="GCE95238.1"/>
    <property type="molecule type" value="Genomic_DNA"/>
</dbReference>
<keyword evidence="1" id="KW-0479">Metal-binding</keyword>
<dbReference type="PANTHER" id="PTHR22789">
    <property type="entry name" value="FUCULOSE PHOSPHATE ALDOLASE"/>
    <property type="match status" value="1"/>
</dbReference>
<name>A0A5M3TBG7_LIMPL</name>
<dbReference type="PANTHER" id="PTHR22789:SF0">
    <property type="entry name" value="3-OXO-TETRONATE 4-PHOSPHATE DECARBOXYLASE-RELATED"/>
    <property type="match status" value="1"/>
</dbReference>
<evidence type="ECO:0000313" key="4">
    <source>
        <dbReference type="EMBL" id="GCE95238.1"/>
    </source>
</evidence>
<proteinExistence type="predicted"/>
<dbReference type="InterPro" id="IPR036409">
    <property type="entry name" value="Aldolase_II/adducin_N_sf"/>
</dbReference>
<gene>
    <name evidence="4" type="ORF">NIES46_33010</name>
</gene>
<dbReference type="Gene3D" id="3.40.225.10">
    <property type="entry name" value="Class II aldolase/adducin N-terminal domain"/>
    <property type="match status" value="1"/>
</dbReference>
<accession>A0A5M3TBG7</accession>
<evidence type="ECO:0000256" key="1">
    <source>
        <dbReference type="ARBA" id="ARBA00022723"/>
    </source>
</evidence>
<dbReference type="InterPro" id="IPR050197">
    <property type="entry name" value="Aldolase_class_II_sugar_metab"/>
</dbReference>
<keyword evidence="2" id="KW-0456">Lyase</keyword>
<comment type="caution">
    <text evidence="4">The sequence shown here is derived from an EMBL/GenBank/DDBJ whole genome shotgun (WGS) entry which is preliminary data.</text>
</comment>
<evidence type="ECO:0000313" key="5">
    <source>
        <dbReference type="Proteomes" id="UP000326169"/>
    </source>
</evidence>
<dbReference type="Pfam" id="PF00596">
    <property type="entry name" value="Aldolase_II"/>
    <property type="match status" value="1"/>
</dbReference>
<dbReference type="RefSeq" id="WP_014277263.1">
    <property type="nucleotide sequence ID" value="NZ_BIMW01000125.1"/>
</dbReference>
<organism evidence="4 5">
    <name type="scientific">Limnospira platensis NIES-46</name>
    <dbReference type="NCBI Taxonomy" id="1236695"/>
    <lineage>
        <taxon>Bacteria</taxon>
        <taxon>Bacillati</taxon>
        <taxon>Cyanobacteriota</taxon>
        <taxon>Cyanophyceae</taxon>
        <taxon>Oscillatoriophycideae</taxon>
        <taxon>Oscillatoriales</taxon>
        <taxon>Sirenicapillariaceae</taxon>
        <taxon>Limnospira</taxon>
    </lineage>
</organism>